<dbReference type="GO" id="GO:0012506">
    <property type="term" value="C:vesicle membrane"/>
    <property type="evidence" value="ECO:0007669"/>
    <property type="project" value="InterPro"/>
</dbReference>
<protein>
    <submittedName>
        <fullName evidence="5">Gas vesicle structural protein</fullName>
    </submittedName>
</protein>
<dbReference type="InterPro" id="IPR050530">
    <property type="entry name" value="GvpA"/>
</dbReference>
<dbReference type="OrthoDB" id="284387at2"/>
<evidence type="ECO:0000256" key="2">
    <source>
        <dbReference type="ARBA" id="ARBA00035108"/>
    </source>
</evidence>
<comment type="similarity">
    <text evidence="3">Belongs to the gas vesicle GvpA family.</text>
</comment>
<dbReference type="Pfam" id="PF00741">
    <property type="entry name" value="Gas_vesicle"/>
    <property type="match status" value="1"/>
</dbReference>
<dbReference type="STRING" id="1391654.AKJ09_01660"/>
<gene>
    <name evidence="5" type="ORF">AKJ09_01660</name>
</gene>
<keyword evidence="6" id="KW-1185">Reference proteome</keyword>
<evidence type="ECO:0000256" key="3">
    <source>
        <dbReference type="ARBA" id="ARBA00035646"/>
    </source>
</evidence>
<accession>A0A0K1PNM2</accession>
<dbReference type="PATRIC" id="fig|1391654.3.peg.1678"/>
<sequence>MNVSASAGGGGGVTRSNPGGGTLADILDRVLDKGIVIEAWATVSLLGIEILGVKAQVVVASVETYLKYANLIAGGGQAAQASSAPEIKSSEAPSREPAAKAPALTEKPQPSHRLPSEDELVKYLTEHSHGLGLDQMGEHFHVPPEQLEAAVVHLVEEHRVRKDEARKLFLPVGGRKV</sequence>
<evidence type="ECO:0000313" key="5">
    <source>
        <dbReference type="EMBL" id="AKU94996.1"/>
    </source>
</evidence>
<evidence type="ECO:0000256" key="1">
    <source>
        <dbReference type="ARBA" id="ARBA00022987"/>
    </source>
</evidence>
<name>A0A0K1PNM2_9BACT</name>
<dbReference type="Proteomes" id="UP000064967">
    <property type="component" value="Chromosome"/>
</dbReference>
<dbReference type="PANTHER" id="PTHR35344">
    <property type="entry name" value="GAS VESICLE STRUCTURAL PROTEIN 2-RELATED"/>
    <property type="match status" value="1"/>
</dbReference>
<comment type="subcellular location">
    <subcellularLocation>
        <location evidence="2">Gas vesicle</location>
    </subcellularLocation>
</comment>
<evidence type="ECO:0000313" key="6">
    <source>
        <dbReference type="Proteomes" id="UP000064967"/>
    </source>
</evidence>
<dbReference type="InterPro" id="IPR018493">
    <property type="entry name" value="GvpA-like_CS"/>
</dbReference>
<dbReference type="GO" id="GO:0005198">
    <property type="term" value="F:structural molecule activity"/>
    <property type="evidence" value="ECO:0007669"/>
    <property type="project" value="InterPro"/>
</dbReference>
<reference evidence="5 6" key="1">
    <citation type="submission" date="2015-08" db="EMBL/GenBank/DDBJ databases">
        <authorList>
            <person name="Babu N.S."/>
            <person name="Beckwith C.J."/>
            <person name="Beseler K.G."/>
            <person name="Brison A."/>
            <person name="Carone J.V."/>
            <person name="Caskin T.P."/>
            <person name="Diamond M."/>
            <person name="Durham M.E."/>
            <person name="Foxe J.M."/>
            <person name="Go M."/>
            <person name="Henderson B.A."/>
            <person name="Jones I.B."/>
            <person name="McGettigan J.A."/>
            <person name="Micheletti S.J."/>
            <person name="Nasrallah M.E."/>
            <person name="Ortiz D."/>
            <person name="Piller C.R."/>
            <person name="Privatt S.R."/>
            <person name="Schneider S.L."/>
            <person name="Sharp S."/>
            <person name="Smith T.C."/>
            <person name="Stanton J.D."/>
            <person name="Ullery H.E."/>
            <person name="Wilson R.J."/>
            <person name="Serrano M.G."/>
            <person name="Buck G."/>
            <person name="Lee V."/>
            <person name="Wang Y."/>
            <person name="Carvalho R."/>
            <person name="Voegtly L."/>
            <person name="Shi R."/>
            <person name="Duckworth R."/>
            <person name="Johnson A."/>
            <person name="Loviza R."/>
            <person name="Walstead R."/>
            <person name="Shah Z."/>
            <person name="Kiflezghi M."/>
            <person name="Wade K."/>
            <person name="Ball S.L."/>
            <person name="Bradley K.W."/>
            <person name="Asai D.J."/>
            <person name="Bowman C.A."/>
            <person name="Russell D.A."/>
            <person name="Pope W.H."/>
            <person name="Jacobs-Sera D."/>
            <person name="Hendrix R.W."/>
            <person name="Hatfull G.F."/>
        </authorList>
    </citation>
    <scope>NUCLEOTIDE SEQUENCE [LARGE SCALE GENOMIC DNA]</scope>
    <source>
        <strain evidence="5 6">DSM 27648</strain>
    </source>
</reference>
<dbReference type="PANTHER" id="PTHR35344:SF4">
    <property type="entry name" value="GAS VESICLE PROTEIN A1"/>
    <property type="match status" value="1"/>
</dbReference>
<feature type="region of interest" description="Disordered" evidence="4">
    <location>
        <begin position="80"/>
        <end position="114"/>
    </location>
</feature>
<dbReference type="GO" id="GO:0031411">
    <property type="term" value="C:gas vesicle"/>
    <property type="evidence" value="ECO:0007669"/>
    <property type="project" value="UniProtKB-SubCell"/>
</dbReference>
<dbReference type="KEGG" id="llu:AKJ09_01660"/>
<evidence type="ECO:0000256" key="4">
    <source>
        <dbReference type="SAM" id="MobiDB-lite"/>
    </source>
</evidence>
<dbReference type="EMBL" id="CP012333">
    <property type="protein sequence ID" value="AKU94996.1"/>
    <property type="molecule type" value="Genomic_DNA"/>
</dbReference>
<organism evidence="5 6">
    <name type="scientific">Labilithrix luteola</name>
    <dbReference type="NCBI Taxonomy" id="1391654"/>
    <lineage>
        <taxon>Bacteria</taxon>
        <taxon>Pseudomonadati</taxon>
        <taxon>Myxococcota</taxon>
        <taxon>Polyangia</taxon>
        <taxon>Polyangiales</taxon>
        <taxon>Labilitrichaceae</taxon>
        <taxon>Labilithrix</taxon>
    </lineage>
</organism>
<proteinExistence type="inferred from homology"/>
<dbReference type="InterPro" id="IPR000638">
    <property type="entry name" value="Gas-vesicle_GvpA-like"/>
</dbReference>
<dbReference type="AlphaFoldDB" id="A0A0K1PNM2"/>
<dbReference type="RefSeq" id="WP_146646520.1">
    <property type="nucleotide sequence ID" value="NZ_CP012333.1"/>
</dbReference>
<dbReference type="PROSITE" id="PS00234">
    <property type="entry name" value="GAS_VESICLE_A_1"/>
    <property type="match status" value="1"/>
</dbReference>
<keyword evidence="1" id="KW-0304">Gas vesicle</keyword>